<dbReference type="Proteomes" id="UP001168883">
    <property type="component" value="Unassembled WGS sequence"/>
</dbReference>
<evidence type="ECO:0000313" key="3">
    <source>
        <dbReference type="Proteomes" id="UP001168883"/>
    </source>
</evidence>
<proteinExistence type="predicted"/>
<protein>
    <submittedName>
        <fullName evidence="2">YbaK/EbsC family protein</fullName>
    </submittedName>
</protein>
<dbReference type="RefSeq" id="WP_302879109.1">
    <property type="nucleotide sequence ID" value="NZ_JAUMKJ010000021.1"/>
</dbReference>
<sequence>MNRITSFLEERQASFELLTHERHIRSAKEGAEYFGIEPGQTAPALVLRSGEQYWLMIVSGDRGRVDLEDLSKRLGCPSLKMANPQEVERITGFAVGAVPLVGISLPCIMDRRLYRYPHIYGGAGEPTSTLKISPADVEKWNQVVAWIE</sequence>
<dbReference type="InterPro" id="IPR036754">
    <property type="entry name" value="YbaK/aa-tRNA-synt-asso_dom_sf"/>
</dbReference>
<evidence type="ECO:0000259" key="1">
    <source>
        <dbReference type="Pfam" id="PF04073"/>
    </source>
</evidence>
<name>A0ABT8VD98_9BACL</name>
<comment type="caution">
    <text evidence="2">The sequence shown here is derived from an EMBL/GenBank/DDBJ whole genome shotgun (WGS) entry which is preliminary data.</text>
</comment>
<dbReference type="CDD" id="cd04332">
    <property type="entry name" value="YbaK_like"/>
    <property type="match status" value="1"/>
</dbReference>
<organism evidence="2 3">
    <name type="scientific">Paenibacillus ehimensis</name>
    <dbReference type="NCBI Taxonomy" id="79264"/>
    <lineage>
        <taxon>Bacteria</taxon>
        <taxon>Bacillati</taxon>
        <taxon>Bacillota</taxon>
        <taxon>Bacilli</taxon>
        <taxon>Bacillales</taxon>
        <taxon>Paenibacillaceae</taxon>
        <taxon>Paenibacillus</taxon>
    </lineage>
</organism>
<dbReference type="Gene3D" id="3.90.960.10">
    <property type="entry name" value="YbaK/aminoacyl-tRNA synthetase-associated domain"/>
    <property type="match status" value="1"/>
</dbReference>
<evidence type="ECO:0000313" key="2">
    <source>
        <dbReference type="EMBL" id="MDO3678928.1"/>
    </source>
</evidence>
<dbReference type="Pfam" id="PF04073">
    <property type="entry name" value="tRNA_edit"/>
    <property type="match status" value="1"/>
</dbReference>
<dbReference type="PANTHER" id="PTHR30411">
    <property type="entry name" value="CYTOPLASMIC PROTEIN"/>
    <property type="match status" value="1"/>
</dbReference>
<dbReference type="InterPro" id="IPR007214">
    <property type="entry name" value="YbaK/aa-tRNA-synth-assoc-dom"/>
</dbReference>
<dbReference type="SUPFAM" id="SSF55826">
    <property type="entry name" value="YbaK/ProRS associated domain"/>
    <property type="match status" value="1"/>
</dbReference>
<dbReference type="PANTHER" id="PTHR30411:SF1">
    <property type="entry name" value="CYTOPLASMIC PROTEIN"/>
    <property type="match status" value="1"/>
</dbReference>
<gene>
    <name evidence="2" type="ORF">Q3C12_18130</name>
</gene>
<dbReference type="EMBL" id="JAUMKJ010000021">
    <property type="protein sequence ID" value="MDO3678928.1"/>
    <property type="molecule type" value="Genomic_DNA"/>
</dbReference>
<accession>A0ABT8VD98</accession>
<reference evidence="2" key="1">
    <citation type="submission" date="2023-07" db="EMBL/GenBank/DDBJ databases">
        <authorList>
            <person name="Aktuganov G."/>
            <person name="Boyko T."/>
            <person name="Delegan Y."/>
            <person name="Galimzianova N."/>
            <person name="Gilvanova E."/>
            <person name="Korobov V."/>
            <person name="Kuzmina L."/>
            <person name="Melentiev A."/>
            <person name="Milman P."/>
            <person name="Ryabova A."/>
            <person name="Stupak E."/>
            <person name="Yasakov T."/>
            <person name="Zharikova N."/>
            <person name="Zhurenko E."/>
        </authorList>
    </citation>
    <scope>NUCLEOTIDE SEQUENCE</scope>
    <source>
        <strain evidence="2">IB-739</strain>
    </source>
</reference>
<feature type="domain" description="YbaK/aminoacyl-tRNA synthetase-associated" evidence="1">
    <location>
        <begin position="22"/>
        <end position="139"/>
    </location>
</feature>
<keyword evidence="3" id="KW-1185">Reference proteome</keyword>